<keyword evidence="1" id="KW-0812">Transmembrane</keyword>
<reference evidence="3 4" key="1">
    <citation type="submission" date="2019-06" db="EMBL/GenBank/DDBJ databases">
        <title>A chromosome-scale genome assembly of the striped catfish, Pangasianodon hypophthalmus.</title>
        <authorList>
            <person name="Wen M."/>
            <person name="Zahm M."/>
            <person name="Roques C."/>
            <person name="Cabau C."/>
            <person name="Klopp C."/>
            <person name="Donnadieu C."/>
            <person name="Jouanno E."/>
            <person name="Avarre J.-C."/>
            <person name="Campet M."/>
            <person name="Ha T.T.T."/>
            <person name="Dugue R."/>
            <person name="Lampietro C."/>
            <person name="Louis A."/>
            <person name="Herpin A."/>
            <person name="Echchiki A."/>
            <person name="Berthelot C."/>
            <person name="Parey E."/>
            <person name="Roest-Crollius H."/>
            <person name="Braasch I."/>
            <person name="Postlethwait J."/>
            <person name="Bobe J."/>
            <person name="Montfort J."/>
            <person name="Bouchez O."/>
            <person name="Begum T."/>
            <person name="Schartl M."/>
            <person name="Guiguen Y."/>
        </authorList>
    </citation>
    <scope>NUCLEOTIDE SEQUENCE [LARGE SCALE GENOMIC DNA]</scope>
    <source>
        <strain evidence="3 4">Indonesia</strain>
        <tissue evidence="3">Blood</tissue>
    </source>
</reference>
<dbReference type="AlphaFoldDB" id="A0A5N5M5A7"/>
<protein>
    <recommendedName>
        <fullName evidence="2">AP180 N-terminal homology (ANTH) domain-containing protein</fullName>
    </recommendedName>
</protein>
<keyword evidence="1" id="KW-1133">Transmembrane helix</keyword>
<keyword evidence="4" id="KW-1185">Reference proteome</keyword>
<feature type="transmembrane region" description="Helical" evidence="1">
    <location>
        <begin position="58"/>
        <end position="83"/>
    </location>
</feature>
<keyword evidence="1" id="KW-0472">Membrane</keyword>
<sequence>AGSFAPPQALEPFIPARCVYSDFSACLFSDHTSSRGICSAVTPENNELSGERGWKLCAYRLLVVFVLTPCNLVLVWLLLYIFLEMDRMKSSMQQVPNPLPKVLSRRAGGANSLEVERENFERSQAVSINKAINTQEVAVKEKHARNILLFVLLSSGWTEVNPNQRHYKSLLT</sequence>
<accession>A0A5N5M5A7</accession>
<dbReference type="InterPro" id="IPR011417">
    <property type="entry name" value="ANTH_dom"/>
</dbReference>
<gene>
    <name evidence="3" type="ORF">PHYPO_G00051090</name>
</gene>
<proteinExistence type="predicted"/>
<evidence type="ECO:0000313" key="3">
    <source>
        <dbReference type="EMBL" id="KAB5550200.1"/>
    </source>
</evidence>
<feature type="non-terminal residue" evidence="3">
    <location>
        <position position="1"/>
    </location>
</feature>
<dbReference type="Proteomes" id="UP000327468">
    <property type="component" value="Chromosome 14"/>
</dbReference>
<organism evidence="3 4">
    <name type="scientific">Pangasianodon hypophthalmus</name>
    <name type="common">Striped catfish</name>
    <name type="synonym">Helicophagus hypophthalmus</name>
    <dbReference type="NCBI Taxonomy" id="310915"/>
    <lineage>
        <taxon>Eukaryota</taxon>
        <taxon>Metazoa</taxon>
        <taxon>Chordata</taxon>
        <taxon>Craniata</taxon>
        <taxon>Vertebrata</taxon>
        <taxon>Euteleostomi</taxon>
        <taxon>Actinopterygii</taxon>
        <taxon>Neopterygii</taxon>
        <taxon>Teleostei</taxon>
        <taxon>Ostariophysi</taxon>
        <taxon>Siluriformes</taxon>
        <taxon>Pangasiidae</taxon>
        <taxon>Pangasianodon</taxon>
    </lineage>
</organism>
<evidence type="ECO:0000259" key="2">
    <source>
        <dbReference type="Pfam" id="PF07651"/>
    </source>
</evidence>
<dbReference type="EMBL" id="VFJC01000015">
    <property type="protein sequence ID" value="KAB5550200.1"/>
    <property type="molecule type" value="Genomic_DNA"/>
</dbReference>
<feature type="domain" description="AP180 N-terminal homology (ANTH)" evidence="2">
    <location>
        <begin position="124"/>
        <end position="151"/>
    </location>
</feature>
<dbReference type="Pfam" id="PF07651">
    <property type="entry name" value="ANTH"/>
    <property type="match status" value="1"/>
</dbReference>
<comment type="caution">
    <text evidence="3">The sequence shown here is derived from an EMBL/GenBank/DDBJ whole genome shotgun (WGS) entry which is preliminary data.</text>
</comment>
<evidence type="ECO:0000256" key="1">
    <source>
        <dbReference type="SAM" id="Phobius"/>
    </source>
</evidence>
<dbReference type="GO" id="GO:0005543">
    <property type="term" value="F:phospholipid binding"/>
    <property type="evidence" value="ECO:0007669"/>
    <property type="project" value="InterPro"/>
</dbReference>
<evidence type="ECO:0000313" key="4">
    <source>
        <dbReference type="Proteomes" id="UP000327468"/>
    </source>
</evidence>
<name>A0A5N5M5A7_PANHP</name>